<dbReference type="NCBIfam" id="TIGR00587">
    <property type="entry name" value="nfo"/>
    <property type="match status" value="1"/>
</dbReference>
<organism evidence="10">
    <name type="scientific">Nematocida ausubeli (strain ATCC PRA-371 / ERTm2)</name>
    <name type="common">Nematode killer fungus</name>
    <dbReference type="NCBI Taxonomy" id="1913371"/>
    <lineage>
        <taxon>Eukaryota</taxon>
        <taxon>Fungi</taxon>
        <taxon>Fungi incertae sedis</taxon>
        <taxon>Microsporidia</taxon>
        <taxon>Nematocida</taxon>
    </lineage>
</organism>
<dbReference type="GO" id="GO:0006284">
    <property type="term" value="P:base-excision repair"/>
    <property type="evidence" value="ECO:0007669"/>
    <property type="project" value="TreeGrafter"/>
</dbReference>
<keyword evidence="10" id="KW-0255">Endonuclease</keyword>
<dbReference type="HAMAP" id="MF_00152">
    <property type="entry name" value="Nfo"/>
    <property type="match status" value="1"/>
</dbReference>
<proteinExistence type="inferred from homology"/>
<dbReference type="PANTHER" id="PTHR21445:SF0">
    <property type="entry name" value="APURINIC-APYRIMIDINIC ENDONUCLEASE"/>
    <property type="match status" value="1"/>
</dbReference>
<evidence type="ECO:0000313" key="11">
    <source>
        <dbReference type="EMBL" id="KFG26804.1"/>
    </source>
</evidence>
<dbReference type="InterPro" id="IPR018246">
    <property type="entry name" value="AP_endonuc_F2_Zn_BS"/>
</dbReference>
<dbReference type="STRING" id="944018.H8Z958"/>
<dbReference type="GO" id="GO:0008081">
    <property type="term" value="F:phosphoric diester hydrolase activity"/>
    <property type="evidence" value="ECO:0007669"/>
    <property type="project" value="TreeGrafter"/>
</dbReference>
<dbReference type="EMBL" id="AKIJ01000002">
    <property type="protein sequence ID" value="KFG26804.1"/>
    <property type="molecule type" value="Genomic_DNA"/>
</dbReference>
<feature type="domain" description="Xylose isomerase-like TIM barrel" evidence="9">
    <location>
        <begin position="47"/>
        <end position="300"/>
    </location>
</feature>
<dbReference type="GO" id="GO:0005739">
    <property type="term" value="C:mitochondrion"/>
    <property type="evidence" value="ECO:0007669"/>
    <property type="project" value="TreeGrafter"/>
</dbReference>
<sequence>MLGKFIQKKEKPCNVQMTEPTSEIIQSSDKHVGAHLSIQGGIELVFQKMQSLKARAAAFFLKPQRTFTTKPFSNETIHAFRKADTHEKLLPHGSYLINLAQPDKEKLEKSYNLFLDELVRCEQLGIPMCNIHPGSNVGKLPIEVACQMIADNINKAHSSTKEVIVVIENMAGQGNTVGSKFKELRMIIDGVTNKDRIGVCLDTCHLFGAGYDITTKEKFKKVMDEFDNVVGIEYLKGVHLNDSKEPLGSKRDRHESIGKGLIGLEAFSYIMNTSIFNGIPMILETPDPEKYASEIKLLYSLIESK</sequence>
<dbReference type="InterPro" id="IPR036237">
    <property type="entry name" value="Xyl_isomerase-like_sf"/>
</dbReference>
<keyword evidence="7" id="KW-0862">Zinc</keyword>
<dbReference type="InterPro" id="IPR013022">
    <property type="entry name" value="Xyl_isomerase-like_TIM-brl"/>
</dbReference>
<reference evidence="11 12" key="3">
    <citation type="journal article" date="2014" name="Genome Announc.">
        <title>Genome Sequence of the Microsporidian Species Nematocida sp1 Strain ERTm6 (ATCC PRA-372).</title>
        <authorList>
            <person name="Bakowski M.A."/>
            <person name="Priest M."/>
            <person name="Young S."/>
            <person name="Cuomo C.A."/>
            <person name="Troemel E.R."/>
        </authorList>
    </citation>
    <scope>NUCLEOTIDE SEQUENCE [LARGE SCALE GENOMIC DNA]</scope>
    <source>
        <strain evidence="11 12">ERTm6</strain>
    </source>
</reference>
<dbReference type="SMART" id="SM00518">
    <property type="entry name" value="AP2Ec"/>
    <property type="match status" value="1"/>
</dbReference>
<accession>H8Z958</accession>
<comment type="similarity">
    <text evidence="2">Belongs to the AP endonuclease 2 family.</text>
</comment>
<dbReference type="SUPFAM" id="SSF51658">
    <property type="entry name" value="Xylose isomerase-like"/>
    <property type="match status" value="1"/>
</dbReference>
<dbReference type="OrthoDB" id="7663182at2759"/>
<accession>A0A086J3T6</accession>
<dbReference type="GO" id="GO:0008270">
    <property type="term" value="F:zinc ion binding"/>
    <property type="evidence" value="ECO:0007669"/>
    <property type="project" value="InterPro"/>
</dbReference>
<dbReference type="PROSITE" id="PS00729">
    <property type="entry name" value="AP_NUCLEASE_F2_1"/>
    <property type="match status" value="1"/>
</dbReference>
<dbReference type="GO" id="GO:0005634">
    <property type="term" value="C:nucleus"/>
    <property type="evidence" value="ECO:0007669"/>
    <property type="project" value="TreeGrafter"/>
</dbReference>
<dbReference type="PROSITE" id="PS00730">
    <property type="entry name" value="AP_NUCLEASE_F2_2"/>
    <property type="match status" value="1"/>
</dbReference>
<dbReference type="NCBIfam" id="NF002199">
    <property type="entry name" value="PRK01060.1-4"/>
    <property type="match status" value="1"/>
</dbReference>
<keyword evidence="6" id="KW-0378">Hydrolase</keyword>
<dbReference type="GO" id="GO:0016829">
    <property type="term" value="F:lyase activity"/>
    <property type="evidence" value="ECO:0007669"/>
    <property type="project" value="UniProtKB-KW"/>
</dbReference>
<dbReference type="Proteomes" id="UP000005622">
    <property type="component" value="Unassembled WGS sequence"/>
</dbReference>
<dbReference type="HOGENOM" id="CLU_025885_0_4_1"/>
<evidence type="ECO:0000259" key="9">
    <source>
        <dbReference type="Pfam" id="PF01261"/>
    </source>
</evidence>
<reference evidence="10" key="1">
    <citation type="submission" date="2011-03" db="EMBL/GenBank/DDBJ databases">
        <title>The Genome Sequence of Nematocida sp1 strain ERTm2.</title>
        <authorList>
            <consortium name="The Broad Institute Genome Sequencing Platform"/>
            <consortium name="The Broad Institute Genome Sequencing Center for Infectious Disease"/>
            <person name="Cuomo C."/>
            <person name="Troemel E."/>
            <person name="Young S.K."/>
            <person name="Zeng Q."/>
            <person name="Gargeya S."/>
            <person name="Fitzgerald M."/>
            <person name="Haas B."/>
            <person name="Abouelleil A."/>
            <person name="Alvarado L."/>
            <person name="Arachchi H.M."/>
            <person name="Berlin A."/>
            <person name="Brown A."/>
            <person name="Chapman S.B."/>
            <person name="Chen Z."/>
            <person name="Dunbar C."/>
            <person name="Freedman E."/>
            <person name="Gearin G."/>
            <person name="Gellesch M."/>
            <person name="Goldberg J."/>
            <person name="Griggs A."/>
            <person name="Gujja S."/>
            <person name="Heilman E.R."/>
            <person name="Heiman D."/>
            <person name="Howarth C."/>
            <person name="Larson L."/>
            <person name="Lui A."/>
            <person name="MacDonald P.J.P."/>
            <person name="Mehta T."/>
            <person name="Montmayeur A."/>
            <person name="Murphy C."/>
            <person name="Neiman D."/>
            <person name="Pearson M."/>
            <person name="Priest M."/>
            <person name="Roberts A."/>
            <person name="Saif S."/>
            <person name="Shea T."/>
            <person name="Shenoy N."/>
            <person name="Sisk P."/>
            <person name="Stolte C."/>
            <person name="Sykes S."/>
            <person name="White J."/>
            <person name="Yandava C."/>
            <person name="Wortman J."/>
            <person name="Nusbaum C."/>
            <person name="Birren B."/>
        </authorList>
    </citation>
    <scope>NUCLEOTIDE SEQUENCE</scope>
    <source>
        <strain evidence="10">ERTm2</strain>
    </source>
</reference>
<dbReference type="PROSITE" id="PS51432">
    <property type="entry name" value="AP_NUCLEASE_F2_4"/>
    <property type="match status" value="1"/>
</dbReference>
<dbReference type="Pfam" id="PF01261">
    <property type="entry name" value="AP_endonuc_2"/>
    <property type="match status" value="1"/>
</dbReference>
<evidence type="ECO:0000313" key="12">
    <source>
        <dbReference type="Proteomes" id="UP000054524"/>
    </source>
</evidence>
<evidence type="ECO:0000256" key="4">
    <source>
        <dbReference type="ARBA" id="ARBA00022723"/>
    </source>
</evidence>
<dbReference type="AlphaFoldDB" id="H8Z958"/>
<evidence type="ECO:0000256" key="2">
    <source>
        <dbReference type="ARBA" id="ARBA00005340"/>
    </source>
</evidence>
<dbReference type="FunFam" id="3.20.20.150:FF:000001">
    <property type="entry name" value="Probable endonuclease 4"/>
    <property type="match status" value="1"/>
</dbReference>
<dbReference type="InterPro" id="IPR001719">
    <property type="entry name" value="AP_endonuc_2"/>
</dbReference>
<comment type="cofactor">
    <cofactor evidence="1">
        <name>Zn(2+)</name>
        <dbReference type="ChEBI" id="CHEBI:29105"/>
    </cofactor>
</comment>
<keyword evidence="12" id="KW-1185">Reference proteome</keyword>
<dbReference type="PROSITE" id="PS00731">
    <property type="entry name" value="AP_NUCLEASE_F2_3"/>
    <property type="match status" value="1"/>
</dbReference>
<dbReference type="GO" id="GO:0003906">
    <property type="term" value="F:DNA-(apurinic or apyrimidinic site) endonuclease activity"/>
    <property type="evidence" value="ECO:0007669"/>
    <property type="project" value="TreeGrafter"/>
</dbReference>
<dbReference type="Gene3D" id="3.20.20.150">
    <property type="entry name" value="Divalent-metal-dependent TIM barrel enzymes"/>
    <property type="match status" value="1"/>
</dbReference>
<reference evidence="11" key="2">
    <citation type="submission" date="2012-10" db="EMBL/GenBank/DDBJ databases">
        <authorList>
            <consortium name="The Broad Institute Genome Sequencing Platform"/>
            <consortium name="The Broad Institute Genome Sequencing Center for Infectious Disease"/>
            <person name="Cuomo C."/>
            <person name="Troemel E."/>
            <person name="Walker B."/>
            <person name="Young S.K."/>
            <person name="Zeng Q."/>
            <person name="Gargeya S."/>
            <person name="Fitzgerald M."/>
            <person name="Haas B."/>
            <person name="Abouelleil A."/>
            <person name="Alvarado L."/>
            <person name="Arachchi H.M."/>
            <person name="Berlin A.M."/>
            <person name="Chapman S.B."/>
            <person name="Goldberg J."/>
            <person name="Griggs A."/>
            <person name="Gujja S."/>
            <person name="Hansen M."/>
            <person name="Howarth C."/>
            <person name="Imamovic A."/>
            <person name="Larimer J."/>
            <person name="McCowan C."/>
            <person name="Murphy C."/>
            <person name="Neiman D."/>
            <person name="Pearson M."/>
            <person name="Priest M."/>
            <person name="Roberts A."/>
            <person name="Saif S."/>
            <person name="Shea T."/>
            <person name="Sisk P."/>
            <person name="Sykes S."/>
            <person name="Wortman J."/>
            <person name="Nusbaum C."/>
            <person name="Birren B."/>
        </authorList>
    </citation>
    <scope>NUCLEOTIDE SEQUENCE</scope>
    <source>
        <strain evidence="11">ERTm6</strain>
    </source>
</reference>
<dbReference type="CDD" id="cd00019">
    <property type="entry name" value="AP2Ec"/>
    <property type="match status" value="1"/>
</dbReference>
<evidence type="ECO:0000256" key="7">
    <source>
        <dbReference type="ARBA" id="ARBA00022833"/>
    </source>
</evidence>
<gene>
    <name evidence="10" type="ORF">NERG_00129</name>
    <name evidence="11" type="ORF">NESG_00960</name>
</gene>
<name>H8Z958_NEMA1</name>
<evidence type="ECO:0000256" key="3">
    <source>
        <dbReference type="ARBA" id="ARBA00021759"/>
    </source>
</evidence>
<evidence type="ECO:0000256" key="1">
    <source>
        <dbReference type="ARBA" id="ARBA00001947"/>
    </source>
</evidence>
<evidence type="ECO:0000256" key="5">
    <source>
        <dbReference type="ARBA" id="ARBA00022763"/>
    </source>
</evidence>
<keyword evidence="5" id="KW-0227">DNA damage</keyword>
<keyword evidence="4" id="KW-0479">Metal-binding</keyword>
<evidence type="ECO:0000256" key="6">
    <source>
        <dbReference type="ARBA" id="ARBA00022801"/>
    </source>
</evidence>
<evidence type="ECO:0000256" key="8">
    <source>
        <dbReference type="ARBA" id="ARBA00023204"/>
    </source>
</evidence>
<dbReference type="PANTHER" id="PTHR21445">
    <property type="entry name" value="ENDONUCLEASE IV ENDODEOXYRIBONUCLEASE IV"/>
    <property type="match status" value="1"/>
</dbReference>
<dbReference type="GO" id="GO:0003677">
    <property type="term" value="F:DNA binding"/>
    <property type="evidence" value="ECO:0007669"/>
    <property type="project" value="InterPro"/>
</dbReference>
<evidence type="ECO:0000313" key="10">
    <source>
        <dbReference type="EMBL" id="EHY66489.1"/>
    </source>
</evidence>
<keyword evidence="8" id="KW-0234">DNA repair</keyword>
<keyword evidence="10" id="KW-0456">Lyase</keyword>
<protein>
    <recommendedName>
        <fullName evidence="3">Apurinic-apyrimidinic endonuclease 1</fullName>
    </recommendedName>
</protein>
<keyword evidence="10" id="KW-0540">Nuclease</keyword>
<dbReference type="Proteomes" id="UP000054524">
    <property type="component" value="Unassembled WGS sequence"/>
</dbReference>
<dbReference type="EMBL" id="JH604633">
    <property type="protein sequence ID" value="EHY66489.1"/>
    <property type="molecule type" value="Genomic_DNA"/>
</dbReference>